<evidence type="ECO:0000313" key="1">
    <source>
        <dbReference type="EMBL" id="KRG39110.1"/>
    </source>
</evidence>
<gene>
    <name evidence="1" type="ORF">ARC78_14925</name>
</gene>
<organism evidence="1 2">
    <name type="scientific">Stenotrophomonas pictorum JCM 9942</name>
    <dbReference type="NCBI Taxonomy" id="1236960"/>
    <lineage>
        <taxon>Bacteria</taxon>
        <taxon>Pseudomonadati</taxon>
        <taxon>Pseudomonadota</taxon>
        <taxon>Gammaproteobacteria</taxon>
        <taxon>Lysobacterales</taxon>
        <taxon>Lysobacteraceae</taxon>
        <taxon>Stenotrophomonas</taxon>
    </lineage>
</organism>
<dbReference type="RefSeq" id="WP_054657385.1">
    <property type="nucleotide sequence ID" value="NZ_BAZI01000019.1"/>
</dbReference>
<dbReference type="EMBL" id="LLXS01000048">
    <property type="protein sequence ID" value="KRG39110.1"/>
    <property type="molecule type" value="Genomic_DNA"/>
</dbReference>
<dbReference type="Proteomes" id="UP000050836">
    <property type="component" value="Unassembled WGS sequence"/>
</dbReference>
<name>A0A0R0A1Q1_9GAMM</name>
<proteinExistence type="predicted"/>
<protein>
    <recommendedName>
        <fullName evidence="3">DUF3310 domain-containing protein</fullName>
    </recommendedName>
</protein>
<dbReference type="OrthoDB" id="1684418at2"/>
<reference evidence="1 2" key="1">
    <citation type="submission" date="2015-10" db="EMBL/GenBank/DDBJ databases">
        <title>Genome sequencing and analysis of members of genus Stenotrophomonas.</title>
        <authorList>
            <person name="Patil P.P."/>
            <person name="Midha S."/>
            <person name="Patil P.B."/>
        </authorList>
    </citation>
    <scope>NUCLEOTIDE SEQUENCE [LARGE SCALE GENOMIC DNA]</scope>
    <source>
        <strain evidence="1 2">JCM 9942</strain>
    </source>
</reference>
<dbReference type="AlphaFoldDB" id="A0A0R0A1Q1"/>
<keyword evidence="2" id="KW-1185">Reference proteome</keyword>
<evidence type="ECO:0008006" key="3">
    <source>
        <dbReference type="Google" id="ProtNLM"/>
    </source>
</evidence>
<accession>A0A0R0A1Q1</accession>
<evidence type="ECO:0000313" key="2">
    <source>
        <dbReference type="Proteomes" id="UP000050836"/>
    </source>
</evidence>
<sequence length="73" mass="8190">MSALEKQVGGGHYRVGGIQPVQYAEANELRFLEACVVKRVTRHNREGGKGRQDIEKAIHELQLLLELRYGGES</sequence>
<comment type="caution">
    <text evidence="1">The sequence shown here is derived from an EMBL/GenBank/DDBJ whole genome shotgun (WGS) entry which is preliminary data.</text>
</comment>